<evidence type="ECO:0000313" key="2">
    <source>
        <dbReference type="EMBL" id="CAA9196472.1"/>
    </source>
</evidence>
<dbReference type="EMBL" id="CADCST010000067">
    <property type="protein sequence ID" value="CAA9196472.1"/>
    <property type="molecule type" value="Genomic_DNA"/>
</dbReference>
<comment type="caution">
    <text evidence="2">The sequence shown here is derived from an EMBL/GenBank/DDBJ whole genome shotgun (WGS) entry which is preliminary data.</text>
</comment>
<name>A0ABM8KH60_9FLAO</name>
<evidence type="ECO:0000256" key="1">
    <source>
        <dbReference type="SAM" id="MobiDB-lite"/>
    </source>
</evidence>
<accession>A0ABM8KH60</accession>
<keyword evidence="3" id="KW-1185">Reference proteome</keyword>
<feature type="compositionally biased region" description="Basic and acidic residues" evidence="1">
    <location>
        <begin position="17"/>
        <end position="31"/>
    </location>
</feature>
<reference evidence="2 3" key="1">
    <citation type="submission" date="2020-02" db="EMBL/GenBank/DDBJ databases">
        <authorList>
            <person name="Criscuolo A."/>
        </authorList>
    </citation>
    <scope>NUCLEOTIDE SEQUENCE [LARGE SCALE GENOMIC DNA]</scope>
    <source>
        <strain evidence="2">CECT7796</strain>
    </source>
</reference>
<organism evidence="2 3">
    <name type="scientific">Flavobacterium collinsii</name>
    <dbReference type="NCBI Taxonomy" id="1114861"/>
    <lineage>
        <taxon>Bacteria</taxon>
        <taxon>Pseudomonadati</taxon>
        <taxon>Bacteroidota</taxon>
        <taxon>Flavobacteriia</taxon>
        <taxon>Flavobacteriales</taxon>
        <taxon>Flavobacteriaceae</taxon>
        <taxon>Flavobacterium</taxon>
    </lineage>
</organism>
<feature type="region of interest" description="Disordered" evidence="1">
    <location>
        <begin position="1"/>
        <end position="31"/>
    </location>
</feature>
<evidence type="ECO:0000313" key="3">
    <source>
        <dbReference type="Proteomes" id="UP000474567"/>
    </source>
</evidence>
<protein>
    <submittedName>
        <fullName evidence="2">Uncharacterized protein</fullName>
    </submittedName>
</protein>
<gene>
    <name evidence="2" type="ORF">FLACOL7796_01188</name>
</gene>
<sequence>MKLNDEEDRSSALILHKSTEKNKDKIDRENDQEKETALLRHNFAEKMFYKNFAKSKSKQNKDFIIRIIEADCIVLLPNKTINYGRIFNNVAFDNSCEVDISYDYNKIFTFFMTANDKVVNIYN</sequence>
<proteinExistence type="predicted"/>
<dbReference type="Proteomes" id="UP000474567">
    <property type="component" value="Unassembled WGS sequence"/>
</dbReference>